<evidence type="ECO:0000256" key="1">
    <source>
        <dbReference type="ARBA" id="ARBA00002053"/>
    </source>
</evidence>
<dbReference type="SUPFAM" id="SSF81296">
    <property type="entry name" value="E set domains"/>
    <property type="match status" value="1"/>
</dbReference>
<dbReference type="InterPro" id="IPR014756">
    <property type="entry name" value="Ig_E-set"/>
</dbReference>
<dbReference type="GO" id="GO:0015918">
    <property type="term" value="P:sterol transport"/>
    <property type="evidence" value="ECO:0007669"/>
    <property type="project" value="InterPro"/>
</dbReference>
<dbReference type="Pfam" id="PF02221">
    <property type="entry name" value="E1_DerP2_DerF2"/>
    <property type="match status" value="1"/>
</dbReference>
<evidence type="ECO:0000256" key="5">
    <source>
        <dbReference type="ARBA" id="ARBA00022729"/>
    </source>
</evidence>
<keyword evidence="10" id="KW-1185">Reference proteome</keyword>
<evidence type="ECO:0000256" key="4">
    <source>
        <dbReference type="ARBA" id="ARBA00022448"/>
    </source>
</evidence>
<evidence type="ECO:0000259" key="8">
    <source>
        <dbReference type="SMART" id="SM00737"/>
    </source>
</evidence>
<dbReference type="PANTHER" id="PTHR11306">
    <property type="entry name" value="NIEMANN PICK TYPE C2 PROTEIN NPC2-RELATED"/>
    <property type="match status" value="1"/>
</dbReference>
<comment type="similarity">
    <text evidence="2">Belongs to the NPC2 family.</text>
</comment>
<gene>
    <name evidence="9" type="ORF">RB653_006258</name>
</gene>
<dbReference type="InterPro" id="IPR003172">
    <property type="entry name" value="ML_dom"/>
</dbReference>
<dbReference type="InterPro" id="IPR039670">
    <property type="entry name" value="NPC2-like"/>
</dbReference>
<name>A0AAN7UMD7_9MYCE</name>
<keyword evidence="6" id="KW-0445">Lipid transport</keyword>
<keyword evidence="4" id="KW-0813">Transport</keyword>
<evidence type="ECO:0000256" key="2">
    <source>
        <dbReference type="ARBA" id="ARBA00006370"/>
    </source>
</evidence>
<dbReference type="EMBL" id="JAVFKY010000001">
    <property type="protein sequence ID" value="KAK5584643.1"/>
    <property type="molecule type" value="Genomic_DNA"/>
</dbReference>
<dbReference type="SMART" id="SM00737">
    <property type="entry name" value="ML"/>
    <property type="match status" value="1"/>
</dbReference>
<comment type="function">
    <text evidence="1">Catalyzes the intermembrane transfer of phosphatidylglycerol and phosphatidylinositol.</text>
</comment>
<dbReference type="AlphaFoldDB" id="A0AAN7UMD7"/>
<dbReference type="PANTHER" id="PTHR11306:SF0">
    <property type="entry name" value="PHOSPHATIDYLGLYCEROL_PHOSPHATIDYLINOSITOL TRANSFER PROTEIN"/>
    <property type="match status" value="1"/>
</dbReference>
<evidence type="ECO:0000313" key="9">
    <source>
        <dbReference type="EMBL" id="KAK5584643.1"/>
    </source>
</evidence>
<feature type="signal peptide" evidence="7">
    <location>
        <begin position="1"/>
        <end position="22"/>
    </location>
</feature>
<evidence type="ECO:0000256" key="7">
    <source>
        <dbReference type="SAM" id="SignalP"/>
    </source>
</evidence>
<evidence type="ECO:0000313" key="10">
    <source>
        <dbReference type="Proteomes" id="UP001344447"/>
    </source>
</evidence>
<reference evidence="9 10" key="1">
    <citation type="submission" date="2023-11" db="EMBL/GenBank/DDBJ databases">
        <title>Dfirmibasis_genome.</title>
        <authorList>
            <person name="Edelbroek B."/>
            <person name="Kjellin J."/>
            <person name="Jerlstrom-Hultqvist J."/>
            <person name="Soderbom F."/>
        </authorList>
    </citation>
    <scope>NUCLEOTIDE SEQUENCE [LARGE SCALE GENOMIC DNA]</scope>
    <source>
        <strain evidence="9 10">TNS-C-14</strain>
    </source>
</reference>
<proteinExistence type="inferred from homology"/>
<dbReference type="Proteomes" id="UP001344447">
    <property type="component" value="Unassembled WGS sequence"/>
</dbReference>
<keyword evidence="5 7" id="KW-0732">Signal</keyword>
<sequence length="150" mass="16297">MSIKSITSLVLVVLSLIAITSANIWSYCPGNVDSTFEIDTLTVTPDPPIIGKGAFVQLSGNLNQEVTEGASIFSLQYYIDGGWRNLPTFKNNVCSLLSCPVQPGPLNFNTTIKVPFITPPGQYQGTLLLTDQNNRNISCLTFQTTMGYSI</sequence>
<comment type="caution">
    <text evidence="9">The sequence shown here is derived from an EMBL/GenBank/DDBJ whole genome shotgun (WGS) entry which is preliminary data.</text>
</comment>
<evidence type="ECO:0000256" key="3">
    <source>
        <dbReference type="ARBA" id="ARBA00011245"/>
    </source>
</evidence>
<protein>
    <recommendedName>
        <fullName evidence="8">MD-2-related lipid-recognition domain-containing protein</fullName>
    </recommendedName>
</protein>
<feature type="chain" id="PRO_5043015317" description="MD-2-related lipid-recognition domain-containing protein" evidence="7">
    <location>
        <begin position="23"/>
        <end position="150"/>
    </location>
</feature>
<accession>A0AAN7UMD7</accession>
<feature type="domain" description="MD-2-related lipid-recognition" evidence="8">
    <location>
        <begin position="25"/>
        <end position="144"/>
    </location>
</feature>
<evidence type="ECO:0000256" key="6">
    <source>
        <dbReference type="ARBA" id="ARBA00023055"/>
    </source>
</evidence>
<dbReference type="Gene3D" id="2.60.40.770">
    <property type="match status" value="1"/>
</dbReference>
<organism evidence="9 10">
    <name type="scientific">Dictyostelium firmibasis</name>
    <dbReference type="NCBI Taxonomy" id="79012"/>
    <lineage>
        <taxon>Eukaryota</taxon>
        <taxon>Amoebozoa</taxon>
        <taxon>Evosea</taxon>
        <taxon>Eumycetozoa</taxon>
        <taxon>Dictyostelia</taxon>
        <taxon>Dictyosteliales</taxon>
        <taxon>Dictyosteliaceae</taxon>
        <taxon>Dictyostelium</taxon>
    </lineage>
</organism>
<comment type="subunit">
    <text evidence="3">Monomer.</text>
</comment>
<dbReference type="GO" id="GO:0032934">
    <property type="term" value="F:sterol binding"/>
    <property type="evidence" value="ECO:0007669"/>
    <property type="project" value="InterPro"/>
</dbReference>